<organism evidence="7 10">
    <name type="scientific">Cardamine amara subsp. amara</name>
    <dbReference type="NCBI Taxonomy" id="228776"/>
    <lineage>
        <taxon>Eukaryota</taxon>
        <taxon>Viridiplantae</taxon>
        <taxon>Streptophyta</taxon>
        <taxon>Embryophyta</taxon>
        <taxon>Tracheophyta</taxon>
        <taxon>Spermatophyta</taxon>
        <taxon>Magnoliopsida</taxon>
        <taxon>eudicotyledons</taxon>
        <taxon>Gunneridae</taxon>
        <taxon>Pentapetalae</taxon>
        <taxon>rosids</taxon>
        <taxon>malvids</taxon>
        <taxon>Brassicales</taxon>
        <taxon>Brassicaceae</taxon>
        <taxon>Cardamineae</taxon>
        <taxon>Cardamine</taxon>
    </lineage>
</organism>
<comment type="caution">
    <text evidence="7">The sequence shown here is derived from an EMBL/GenBank/DDBJ whole genome shotgun (WGS) entry which is preliminary data.</text>
</comment>
<comment type="similarity">
    <text evidence="2">Belongs to the DEFL family.</text>
</comment>
<sequence length="93" mass="10410">MMKIAAICLVSCVLFSMLPAHFSHEEPNAAPTDEPRYCLAKYEFGGSCTDRGSPSTTCYQNFVDEAFESPKNCICTPKPKHNKYLCQCYVVCQ</sequence>
<dbReference type="Pfam" id="PF06876">
    <property type="entry name" value="SCRL"/>
    <property type="match status" value="1"/>
</dbReference>
<evidence type="ECO:0000256" key="6">
    <source>
        <dbReference type="SAM" id="SignalP"/>
    </source>
</evidence>
<keyword evidence="4 6" id="KW-0732">Signal</keyword>
<feature type="chain" id="PRO_5044723269" evidence="6">
    <location>
        <begin position="24"/>
        <end position="93"/>
    </location>
</feature>
<dbReference type="InterPro" id="IPR010682">
    <property type="entry name" value="SCRL"/>
</dbReference>
<dbReference type="AlphaFoldDB" id="A0ABD1BQT3"/>
<evidence type="ECO:0000256" key="4">
    <source>
        <dbReference type="ARBA" id="ARBA00022729"/>
    </source>
</evidence>
<accession>A0ABD1BQT3</accession>
<evidence type="ECO:0000313" key="8">
    <source>
        <dbReference type="EMBL" id="KAL1220549.1"/>
    </source>
</evidence>
<dbReference type="Proteomes" id="UP001558713">
    <property type="component" value="Unassembled WGS sequence"/>
</dbReference>
<dbReference type="EMBL" id="JBANAX010000150">
    <property type="protein sequence ID" value="KAL1220549.1"/>
    <property type="molecule type" value="Genomic_DNA"/>
</dbReference>
<evidence type="ECO:0000256" key="2">
    <source>
        <dbReference type="ARBA" id="ARBA00006722"/>
    </source>
</evidence>
<feature type="signal peptide" evidence="6">
    <location>
        <begin position="1"/>
        <end position="23"/>
    </location>
</feature>
<name>A0ABD1BQT3_CARAN</name>
<dbReference type="PANTHER" id="PTHR34450:SF9">
    <property type="entry name" value="DEFENSIN-LIKE PROTEIN 242-RELATED"/>
    <property type="match status" value="1"/>
</dbReference>
<protein>
    <submittedName>
        <fullName evidence="7">Defensin-like protein</fullName>
    </submittedName>
</protein>
<reference evidence="7 10" key="1">
    <citation type="submission" date="2024-04" db="EMBL/GenBank/DDBJ databases">
        <title>Genome assembly C_amara_ONT_v2.</title>
        <authorList>
            <person name="Yant L."/>
            <person name="Moore C."/>
            <person name="Slenker M."/>
        </authorList>
    </citation>
    <scope>NUCLEOTIDE SEQUENCE [LARGE SCALE GENOMIC DNA]</scope>
    <source>
        <tissue evidence="7">Leaf</tissue>
    </source>
</reference>
<evidence type="ECO:0000313" key="10">
    <source>
        <dbReference type="Proteomes" id="UP001558713"/>
    </source>
</evidence>
<dbReference type="GO" id="GO:0005576">
    <property type="term" value="C:extracellular region"/>
    <property type="evidence" value="ECO:0007669"/>
    <property type="project" value="UniProtKB-SubCell"/>
</dbReference>
<evidence type="ECO:0000313" key="7">
    <source>
        <dbReference type="EMBL" id="KAL1219572.1"/>
    </source>
</evidence>
<keyword evidence="5" id="KW-1015">Disulfide bond</keyword>
<evidence type="ECO:0000256" key="3">
    <source>
        <dbReference type="ARBA" id="ARBA00022525"/>
    </source>
</evidence>
<proteinExistence type="inferred from homology"/>
<comment type="subcellular location">
    <subcellularLocation>
        <location evidence="1">Secreted</location>
    </subcellularLocation>
</comment>
<dbReference type="PANTHER" id="PTHR34450">
    <property type="entry name" value="DEFENSIN-LIKE PROTEIN 245-RELATED"/>
    <property type="match status" value="1"/>
</dbReference>
<keyword evidence="10" id="KW-1185">Reference proteome</keyword>
<evidence type="ECO:0000256" key="5">
    <source>
        <dbReference type="ARBA" id="ARBA00023157"/>
    </source>
</evidence>
<evidence type="ECO:0000313" key="9">
    <source>
        <dbReference type="EMBL" id="KAL1220550.1"/>
    </source>
</evidence>
<keyword evidence="3" id="KW-0964">Secreted</keyword>
<gene>
    <name evidence="8" type="ORF">V5N11_003258</name>
    <name evidence="9" type="ORF">V5N11_003259</name>
    <name evidence="7" type="ORF">V5N11_029246</name>
</gene>
<evidence type="ECO:0000256" key="1">
    <source>
        <dbReference type="ARBA" id="ARBA00004613"/>
    </source>
</evidence>
<dbReference type="EMBL" id="JBANAX010000177">
    <property type="protein sequence ID" value="KAL1219572.1"/>
    <property type="molecule type" value="Genomic_DNA"/>
</dbReference>
<dbReference type="EMBL" id="JBANAX010000150">
    <property type="protein sequence ID" value="KAL1220550.1"/>
    <property type="molecule type" value="Genomic_DNA"/>
</dbReference>